<evidence type="ECO:0000313" key="1">
    <source>
        <dbReference type="EMBL" id="PRQ64499.1"/>
    </source>
</evidence>
<protein>
    <submittedName>
        <fullName evidence="1">Uncharacterized protein</fullName>
    </submittedName>
</protein>
<organism evidence="1 2">
    <name type="scientific">Vibrio mediterranei</name>
    <dbReference type="NCBI Taxonomy" id="689"/>
    <lineage>
        <taxon>Bacteria</taxon>
        <taxon>Pseudomonadati</taxon>
        <taxon>Pseudomonadota</taxon>
        <taxon>Gammaproteobacteria</taxon>
        <taxon>Vibrionales</taxon>
        <taxon>Vibrionaceae</taxon>
        <taxon>Vibrio</taxon>
    </lineage>
</organism>
<name>A0ABX5D4A8_9VIBR</name>
<dbReference type="EMBL" id="NWTN01000050">
    <property type="protein sequence ID" value="PRQ64499.1"/>
    <property type="molecule type" value="Genomic_DNA"/>
</dbReference>
<keyword evidence="2" id="KW-1185">Reference proteome</keyword>
<sequence length="71" mass="8080">MNSAILSPDVEDILWVISIKKGGASITLEDIEPIIDKLMDDFIDKSDNEFKDLSLKRKTEFLVVNVEKNNK</sequence>
<proteinExistence type="predicted"/>
<accession>A0ABX5D4A8</accession>
<reference evidence="1 2" key="1">
    <citation type="submission" date="2017-09" db="EMBL/GenBank/DDBJ databases">
        <authorList>
            <person name="Girard L."/>
            <person name="Lami R."/>
            <person name="Suzuki M."/>
            <person name="Baudart J."/>
        </authorList>
    </citation>
    <scope>NUCLEOTIDE SEQUENCE [LARGE SCALE GENOMIC DNA]</scope>
    <source>
        <strain evidence="1 2">17LN0615E</strain>
    </source>
</reference>
<dbReference type="Proteomes" id="UP000238163">
    <property type="component" value="Unassembled WGS sequence"/>
</dbReference>
<dbReference type="RefSeq" id="WP_096444495.1">
    <property type="nucleotide sequence ID" value="NZ_NWTN01000050.1"/>
</dbReference>
<gene>
    <name evidence="1" type="ORF">COR51_27190</name>
</gene>
<reference evidence="1 2" key="2">
    <citation type="submission" date="2018-03" db="EMBL/GenBank/DDBJ databases">
        <title>Genetic Diversity and Phenotypic Plasticity of AHL Mediated Quorum Sensing in Environmental Strains of Vibrio mediterranei.</title>
        <authorList>
            <person name="Lantoine F."/>
            <person name="Vouve F."/>
        </authorList>
    </citation>
    <scope>NUCLEOTIDE SEQUENCE [LARGE SCALE GENOMIC DNA]</scope>
    <source>
        <strain evidence="1 2">17LN0615E</strain>
    </source>
</reference>
<comment type="caution">
    <text evidence="1">The sequence shown here is derived from an EMBL/GenBank/DDBJ whole genome shotgun (WGS) entry which is preliminary data.</text>
</comment>
<evidence type="ECO:0000313" key="2">
    <source>
        <dbReference type="Proteomes" id="UP000238163"/>
    </source>
</evidence>